<evidence type="ECO:0000259" key="1">
    <source>
        <dbReference type="Pfam" id="PF14977"/>
    </source>
</evidence>
<protein>
    <recommendedName>
        <fullName evidence="1">FAM194 C-terminal domain-containing protein</fullName>
    </recommendedName>
</protein>
<gene>
    <name evidence="2" type="ORF">CRENBAI_019046</name>
</gene>
<feature type="domain" description="FAM194 C-terminal" evidence="1">
    <location>
        <begin position="3"/>
        <end position="141"/>
    </location>
</feature>
<dbReference type="Proteomes" id="UP001311232">
    <property type="component" value="Unassembled WGS sequence"/>
</dbReference>
<dbReference type="Pfam" id="PF14977">
    <property type="entry name" value="FAM194"/>
    <property type="match status" value="1"/>
</dbReference>
<keyword evidence="3" id="KW-1185">Reference proteome</keyword>
<comment type="caution">
    <text evidence="2">The sequence shown here is derived from an EMBL/GenBank/DDBJ whole genome shotgun (WGS) entry which is preliminary data.</text>
</comment>
<name>A0AAV9RQR2_9TELE</name>
<accession>A0AAV9RQR2</accession>
<dbReference type="InterPro" id="IPR029281">
    <property type="entry name" value="FAM194_C"/>
</dbReference>
<dbReference type="PANTHER" id="PTHR23093:SF18">
    <property type="entry name" value="GLUTAMATE RICH 6"/>
    <property type="match status" value="1"/>
</dbReference>
<proteinExistence type="predicted"/>
<evidence type="ECO:0000313" key="2">
    <source>
        <dbReference type="EMBL" id="KAK5611296.1"/>
    </source>
</evidence>
<dbReference type="EMBL" id="JAHHUM010001488">
    <property type="protein sequence ID" value="KAK5611296.1"/>
    <property type="molecule type" value="Genomic_DNA"/>
</dbReference>
<dbReference type="PANTHER" id="PTHR23093">
    <property type="entry name" value="SIMILAR TO CHROMOSOME 3 OPEN READING FRAME 20"/>
    <property type="match status" value="1"/>
</dbReference>
<organism evidence="2 3">
    <name type="scientific">Crenichthys baileyi</name>
    <name type="common">White River springfish</name>
    <dbReference type="NCBI Taxonomy" id="28760"/>
    <lineage>
        <taxon>Eukaryota</taxon>
        <taxon>Metazoa</taxon>
        <taxon>Chordata</taxon>
        <taxon>Craniata</taxon>
        <taxon>Vertebrata</taxon>
        <taxon>Euteleostomi</taxon>
        <taxon>Actinopterygii</taxon>
        <taxon>Neopterygii</taxon>
        <taxon>Teleostei</taxon>
        <taxon>Neoteleostei</taxon>
        <taxon>Acanthomorphata</taxon>
        <taxon>Ovalentaria</taxon>
        <taxon>Atherinomorphae</taxon>
        <taxon>Cyprinodontiformes</taxon>
        <taxon>Goodeidae</taxon>
        <taxon>Crenichthys</taxon>
    </lineage>
</organism>
<sequence>MDEPHVQAVFNSREQTCYHVNGSIWVNLTSRGGASFSETGEVKKHWSWQGNKHHVYAPPCQPLSLTLSPHLNVHIKSHKDICILFSSHKHSIQLNKEAKRNANQGRHLTEPGADSLQTYLKQKSAEIKAVLQNIQSLVTYQRSVSPLKVKLQQSLILQMERRQLPVKRQHSAKKTPQSRQCPSIGFSHLCEATRAAASLEFEFND</sequence>
<dbReference type="AlphaFoldDB" id="A0AAV9RQR2"/>
<reference evidence="2 3" key="1">
    <citation type="submission" date="2021-06" db="EMBL/GenBank/DDBJ databases">
        <authorList>
            <person name="Palmer J.M."/>
        </authorList>
    </citation>
    <scope>NUCLEOTIDE SEQUENCE [LARGE SCALE GENOMIC DNA]</scope>
    <source>
        <strain evidence="2 3">MEX-2019</strain>
        <tissue evidence="2">Muscle</tissue>
    </source>
</reference>
<evidence type="ECO:0000313" key="3">
    <source>
        <dbReference type="Proteomes" id="UP001311232"/>
    </source>
</evidence>